<sequence length="214" mass="23030">MAGYGSAGAESAPAARVAVRTPASRALTKRQQALLGELEELFLTKGFLQFTLDDLAAQLSCSKSTLYALAASKEQLAVRVVRRFFAGAAEEIERRVAGIDDARVVIDTYLAGVSEHLGRASDVFMRDVAAFEPARAEYERNSRAAAARIRTFITSGVAEGVFREVHADLLAEMVGVLIEAIQTGVIGERTRVSDAESFEALAELLLGGLQTPRR</sequence>
<dbReference type="InterPro" id="IPR036271">
    <property type="entry name" value="Tet_transcr_reg_TetR-rel_C_sf"/>
</dbReference>
<dbReference type="GO" id="GO:0003700">
    <property type="term" value="F:DNA-binding transcription factor activity"/>
    <property type="evidence" value="ECO:0007669"/>
    <property type="project" value="TreeGrafter"/>
</dbReference>
<keyword evidence="1" id="KW-0805">Transcription regulation</keyword>
<organism evidence="6 7">
    <name type="scientific">Haloechinothrix aidingensis</name>
    <dbReference type="NCBI Taxonomy" id="2752311"/>
    <lineage>
        <taxon>Bacteria</taxon>
        <taxon>Bacillati</taxon>
        <taxon>Actinomycetota</taxon>
        <taxon>Actinomycetes</taxon>
        <taxon>Pseudonocardiales</taxon>
        <taxon>Pseudonocardiaceae</taxon>
        <taxon>Haloechinothrix</taxon>
    </lineage>
</organism>
<dbReference type="PANTHER" id="PTHR30055:SF234">
    <property type="entry name" value="HTH-TYPE TRANSCRIPTIONAL REGULATOR BETI"/>
    <property type="match status" value="1"/>
</dbReference>
<dbReference type="SUPFAM" id="SSF46689">
    <property type="entry name" value="Homeodomain-like"/>
    <property type="match status" value="1"/>
</dbReference>
<dbReference type="InterPro" id="IPR050109">
    <property type="entry name" value="HTH-type_TetR-like_transc_reg"/>
</dbReference>
<keyword evidence="7" id="KW-1185">Reference proteome</keyword>
<dbReference type="PANTHER" id="PTHR30055">
    <property type="entry name" value="HTH-TYPE TRANSCRIPTIONAL REGULATOR RUTR"/>
    <property type="match status" value="1"/>
</dbReference>
<keyword evidence="3" id="KW-0804">Transcription</keyword>
<dbReference type="AlphaFoldDB" id="A0A838AED5"/>
<evidence type="ECO:0000313" key="6">
    <source>
        <dbReference type="EMBL" id="MBA0127642.1"/>
    </source>
</evidence>
<dbReference type="Proteomes" id="UP000582974">
    <property type="component" value="Unassembled WGS sequence"/>
</dbReference>
<name>A0A838AED5_9PSEU</name>
<proteinExistence type="predicted"/>
<dbReference type="GO" id="GO:0000976">
    <property type="term" value="F:transcription cis-regulatory region binding"/>
    <property type="evidence" value="ECO:0007669"/>
    <property type="project" value="TreeGrafter"/>
</dbReference>
<feature type="DNA-binding region" description="H-T-H motif" evidence="4">
    <location>
        <begin position="51"/>
        <end position="70"/>
    </location>
</feature>
<dbReference type="Pfam" id="PF00440">
    <property type="entry name" value="TetR_N"/>
    <property type="match status" value="1"/>
</dbReference>
<dbReference type="InterPro" id="IPR001647">
    <property type="entry name" value="HTH_TetR"/>
</dbReference>
<keyword evidence="2 4" id="KW-0238">DNA-binding</keyword>
<dbReference type="Gene3D" id="1.10.10.60">
    <property type="entry name" value="Homeodomain-like"/>
    <property type="match status" value="1"/>
</dbReference>
<evidence type="ECO:0000256" key="3">
    <source>
        <dbReference type="ARBA" id="ARBA00023163"/>
    </source>
</evidence>
<comment type="caution">
    <text evidence="6">The sequence shown here is derived from an EMBL/GenBank/DDBJ whole genome shotgun (WGS) entry which is preliminary data.</text>
</comment>
<dbReference type="SUPFAM" id="SSF48498">
    <property type="entry name" value="Tetracyclin repressor-like, C-terminal domain"/>
    <property type="match status" value="1"/>
</dbReference>
<protein>
    <submittedName>
        <fullName evidence="6">TetR/AcrR family transcriptional regulator</fullName>
    </submittedName>
</protein>
<feature type="domain" description="HTH tetR-type" evidence="5">
    <location>
        <begin position="28"/>
        <end position="88"/>
    </location>
</feature>
<gene>
    <name evidence="6" type="ORF">H0B56_19030</name>
</gene>
<dbReference type="PROSITE" id="PS50977">
    <property type="entry name" value="HTH_TETR_2"/>
    <property type="match status" value="1"/>
</dbReference>
<evidence type="ECO:0000313" key="7">
    <source>
        <dbReference type="Proteomes" id="UP000582974"/>
    </source>
</evidence>
<dbReference type="InterPro" id="IPR009057">
    <property type="entry name" value="Homeodomain-like_sf"/>
</dbReference>
<dbReference type="Gene3D" id="1.10.357.10">
    <property type="entry name" value="Tetracycline Repressor, domain 2"/>
    <property type="match status" value="1"/>
</dbReference>
<evidence type="ECO:0000259" key="5">
    <source>
        <dbReference type="PROSITE" id="PS50977"/>
    </source>
</evidence>
<evidence type="ECO:0000256" key="1">
    <source>
        <dbReference type="ARBA" id="ARBA00023015"/>
    </source>
</evidence>
<evidence type="ECO:0000256" key="4">
    <source>
        <dbReference type="PROSITE-ProRule" id="PRU00335"/>
    </source>
</evidence>
<dbReference type="RefSeq" id="WP_180894472.1">
    <property type="nucleotide sequence ID" value="NZ_JACCKD010000008.1"/>
</dbReference>
<accession>A0A838AED5</accession>
<reference evidence="6 7" key="1">
    <citation type="submission" date="2020-07" db="EMBL/GenBank/DDBJ databases">
        <title>Genome of Haloechinothrix sp.</title>
        <authorList>
            <person name="Tang S.-K."/>
            <person name="Yang L."/>
            <person name="Zhu W.-Y."/>
        </authorList>
    </citation>
    <scope>NUCLEOTIDE SEQUENCE [LARGE SCALE GENOMIC DNA]</scope>
    <source>
        <strain evidence="6 7">YIM 98757</strain>
    </source>
</reference>
<evidence type="ECO:0000256" key="2">
    <source>
        <dbReference type="ARBA" id="ARBA00023125"/>
    </source>
</evidence>
<dbReference type="EMBL" id="JACCKD010000008">
    <property type="protein sequence ID" value="MBA0127642.1"/>
    <property type="molecule type" value="Genomic_DNA"/>
</dbReference>